<accession>A0A922M897</accession>
<reference evidence="2" key="1">
    <citation type="journal article" date="2021" name="G3 (Bethesda)">
        <title>Genome and transcriptome analysis of the beet armyworm Spodoptera exigua reveals targets for pest control. .</title>
        <authorList>
            <person name="Simon S."/>
            <person name="Breeschoten T."/>
            <person name="Jansen H.J."/>
            <person name="Dirks R.P."/>
            <person name="Schranz M.E."/>
            <person name="Ros V.I.D."/>
        </authorList>
    </citation>
    <scope>NUCLEOTIDE SEQUENCE</scope>
    <source>
        <strain evidence="2">TB_SE_WUR_2020</strain>
    </source>
</reference>
<evidence type="ECO:0000313" key="3">
    <source>
        <dbReference type="Proteomes" id="UP000814243"/>
    </source>
</evidence>
<organism evidence="2 3">
    <name type="scientific">Spodoptera exigua</name>
    <name type="common">Beet armyworm</name>
    <name type="synonym">Noctua fulgens</name>
    <dbReference type="NCBI Taxonomy" id="7107"/>
    <lineage>
        <taxon>Eukaryota</taxon>
        <taxon>Metazoa</taxon>
        <taxon>Ecdysozoa</taxon>
        <taxon>Arthropoda</taxon>
        <taxon>Hexapoda</taxon>
        <taxon>Insecta</taxon>
        <taxon>Pterygota</taxon>
        <taxon>Neoptera</taxon>
        <taxon>Endopterygota</taxon>
        <taxon>Lepidoptera</taxon>
        <taxon>Glossata</taxon>
        <taxon>Ditrysia</taxon>
        <taxon>Noctuoidea</taxon>
        <taxon>Noctuidae</taxon>
        <taxon>Amphipyrinae</taxon>
        <taxon>Spodoptera</taxon>
    </lineage>
</organism>
<dbReference type="Proteomes" id="UP000814243">
    <property type="component" value="Unassembled WGS sequence"/>
</dbReference>
<dbReference type="AlphaFoldDB" id="A0A922M897"/>
<comment type="caution">
    <text evidence="2">The sequence shown here is derived from an EMBL/GenBank/DDBJ whole genome shotgun (WGS) entry which is preliminary data.</text>
</comment>
<dbReference type="EMBL" id="JACEFF010000747">
    <property type="protein sequence ID" value="KAH9631779.1"/>
    <property type="molecule type" value="Genomic_DNA"/>
</dbReference>
<evidence type="ECO:0000256" key="1">
    <source>
        <dbReference type="SAM" id="MobiDB-lite"/>
    </source>
</evidence>
<protein>
    <submittedName>
        <fullName evidence="2">Uncharacterized protein</fullName>
    </submittedName>
</protein>
<sequence length="182" mass="20996">MGIESFDWSLEVEMLEKQAVEPTKESRETQSAGAEWNSALKDSFNIRSRQMSPETSEENVCQHTFQPRPESGAGAQLLRTKHKLAAGQNHFDAKDARRYLKKRLDLNTWREELARRDDDKISYLQPHVATTRTETVTSAVTNKQIPPRPIKTPMSAGQDTLDIWTVRNNLRSRYDLNSWRQP</sequence>
<proteinExistence type="predicted"/>
<evidence type="ECO:0000313" key="2">
    <source>
        <dbReference type="EMBL" id="KAH9631779.1"/>
    </source>
</evidence>
<gene>
    <name evidence="2" type="ORF">HF086_002265</name>
</gene>
<feature type="compositionally biased region" description="Basic and acidic residues" evidence="1">
    <location>
        <begin position="18"/>
        <end position="28"/>
    </location>
</feature>
<feature type="region of interest" description="Disordered" evidence="1">
    <location>
        <begin position="18"/>
        <end position="45"/>
    </location>
</feature>
<name>A0A922M897_SPOEX</name>